<dbReference type="GO" id="GO:0016818">
    <property type="term" value="F:hydrolase activity, acting on acid anhydrides, in phosphorus-containing anhydrides"/>
    <property type="evidence" value="ECO:0007669"/>
    <property type="project" value="InterPro"/>
</dbReference>
<feature type="domain" description="HIRAN" evidence="3">
    <location>
        <begin position="36"/>
        <end position="130"/>
    </location>
</feature>
<dbReference type="GO" id="GO:0008270">
    <property type="term" value="F:zinc ion binding"/>
    <property type="evidence" value="ECO:0007669"/>
    <property type="project" value="InterPro"/>
</dbReference>
<evidence type="ECO:0000256" key="1">
    <source>
        <dbReference type="ARBA" id="ARBA00022723"/>
    </source>
</evidence>
<dbReference type="Pfam" id="PF08797">
    <property type="entry name" value="HIRAN"/>
    <property type="match status" value="1"/>
</dbReference>
<dbReference type="InterPro" id="IPR014905">
    <property type="entry name" value="HIRAN"/>
</dbReference>
<evidence type="ECO:0000259" key="3">
    <source>
        <dbReference type="SMART" id="SM00910"/>
    </source>
</evidence>
<name>A0A943Y0S0_9FIRM</name>
<evidence type="ECO:0000313" key="4">
    <source>
        <dbReference type="EMBL" id="MBS6535653.1"/>
    </source>
</evidence>
<accession>A0A943Y0S0</accession>
<comment type="caution">
    <text evidence="4">The sequence shown here is derived from an EMBL/GenBank/DDBJ whole genome shotgun (WGS) entry which is preliminary data.</text>
</comment>
<dbReference type="Gene3D" id="3.30.70.2330">
    <property type="match status" value="1"/>
</dbReference>
<evidence type="ECO:0000256" key="2">
    <source>
        <dbReference type="ARBA" id="ARBA00022801"/>
    </source>
</evidence>
<dbReference type="SMART" id="SM00910">
    <property type="entry name" value="HIRAN"/>
    <property type="match status" value="1"/>
</dbReference>
<sequence>MKEIFKCNVRGHFIDNRQAVLRDIFIDNSLGNKKIKEEGFTFIEGFPYLYRKEFKNFAYLKSEPDNQADPNAIAVYLQDGSHIGYVPKEDTGAIRKAMDCKKKYETKLILYQGVKRDGFRYNFSEVYADLVVYQ</sequence>
<keyword evidence="1" id="KW-0479">Metal-binding</keyword>
<evidence type="ECO:0000313" key="5">
    <source>
        <dbReference type="Proteomes" id="UP000748991"/>
    </source>
</evidence>
<protein>
    <recommendedName>
        <fullName evidence="3">HIRAN domain-containing protein</fullName>
    </recommendedName>
</protein>
<dbReference type="EMBL" id="JAGZZP010000016">
    <property type="protein sequence ID" value="MBS6535653.1"/>
    <property type="molecule type" value="Genomic_DNA"/>
</dbReference>
<proteinExistence type="predicted"/>
<keyword evidence="2" id="KW-0378">Hydrolase</keyword>
<dbReference type="RefSeq" id="WP_278638330.1">
    <property type="nucleotide sequence ID" value="NZ_JAGZZP010000016.1"/>
</dbReference>
<reference evidence="4" key="1">
    <citation type="submission" date="2021-02" db="EMBL/GenBank/DDBJ databases">
        <title>Infant gut strain persistence is associated with maternal origin, phylogeny, and functional potential including surface adhesion and iron acquisition.</title>
        <authorList>
            <person name="Lou Y.C."/>
        </authorList>
    </citation>
    <scope>NUCLEOTIDE SEQUENCE</scope>
    <source>
        <strain evidence="4">L3_060_052G1_dasL3_060_052G1_concoct_1</strain>
    </source>
</reference>
<organism evidence="4 5">
    <name type="scientific">Peptoniphilus harei</name>
    <dbReference type="NCBI Taxonomy" id="54005"/>
    <lineage>
        <taxon>Bacteria</taxon>
        <taxon>Bacillati</taxon>
        <taxon>Bacillota</taxon>
        <taxon>Tissierellia</taxon>
        <taxon>Tissierellales</taxon>
        <taxon>Peptoniphilaceae</taxon>
        <taxon>Peptoniphilus</taxon>
    </lineage>
</organism>
<dbReference type="GO" id="GO:0003676">
    <property type="term" value="F:nucleic acid binding"/>
    <property type="evidence" value="ECO:0007669"/>
    <property type="project" value="InterPro"/>
</dbReference>
<gene>
    <name evidence="4" type="ORF">KH327_07460</name>
</gene>
<dbReference type="AlphaFoldDB" id="A0A943Y0S0"/>
<dbReference type="Proteomes" id="UP000748991">
    <property type="component" value="Unassembled WGS sequence"/>
</dbReference>